<dbReference type="GO" id="GO:0071111">
    <property type="term" value="F:cyclic-guanylate-specific phosphodiesterase activity"/>
    <property type="evidence" value="ECO:0007669"/>
    <property type="project" value="InterPro"/>
</dbReference>
<feature type="domain" description="GGDEF" evidence="4">
    <location>
        <begin position="266"/>
        <end position="399"/>
    </location>
</feature>
<dbReference type="EMBL" id="FUXU01000073">
    <property type="protein sequence ID" value="SKA64409.1"/>
    <property type="molecule type" value="Genomic_DNA"/>
</dbReference>
<dbReference type="InterPro" id="IPR003660">
    <property type="entry name" value="HAMP_dom"/>
</dbReference>
<dbReference type="InterPro" id="IPR042461">
    <property type="entry name" value="LapD_MoxY_peri_C"/>
</dbReference>
<dbReference type="Proteomes" id="UP000190162">
    <property type="component" value="Unassembled WGS sequence"/>
</dbReference>
<accession>A0A1T4VHJ1</accession>
<dbReference type="InterPro" id="IPR032244">
    <property type="entry name" value="LapD_MoxY_N"/>
</dbReference>
<dbReference type="PROSITE" id="PS50885">
    <property type="entry name" value="HAMP"/>
    <property type="match status" value="1"/>
</dbReference>
<feature type="transmembrane region" description="Helical" evidence="1">
    <location>
        <begin position="154"/>
        <end position="173"/>
    </location>
</feature>
<dbReference type="Gene3D" id="3.20.20.450">
    <property type="entry name" value="EAL domain"/>
    <property type="match status" value="1"/>
</dbReference>
<dbReference type="GO" id="GO:0016020">
    <property type="term" value="C:membrane"/>
    <property type="evidence" value="ECO:0007669"/>
    <property type="project" value="InterPro"/>
</dbReference>
<evidence type="ECO:0000256" key="1">
    <source>
        <dbReference type="SAM" id="Phobius"/>
    </source>
</evidence>
<evidence type="ECO:0000313" key="5">
    <source>
        <dbReference type="EMBL" id="SKA64409.1"/>
    </source>
</evidence>
<feature type="domain" description="EAL" evidence="2">
    <location>
        <begin position="408"/>
        <end position="646"/>
    </location>
</feature>
<dbReference type="AlphaFoldDB" id="A0A1T4VHJ1"/>
<dbReference type="InterPro" id="IPR050706">
    <property type="entry name" value="Cyclic-di-GMP_PDE-like"/>
</dbReference>
<dbReference type="SUPFAM" id="SSF141868">
    <property type="entry name" value="EAL domain-like"/>
    <property type="match status" value="1"/>
</dbReference>
<feature type="domain" description="HAMP" evidence="3">
    <location>
        <begin position="174"/>
        <end position="227"/>
    </location>
</feature>
<dbReference type="PANTHER" id="PTHR33121">
    <property type="entry name" value="CYCLIC DI-GMP PHOSPHODIESTERASE PDEF"/>
    <property type="match status" value="1"/>
</dbReference>
<organism evidence="5 6">
    <name type="scientific">Enterovibrio nigricans DSM 22720</name>
    <dbReference type="NCBI Taxonomy" id="1121868"/>
    <lineage>
        <taxon>Bacteria</taxon>
        <taxon>Pseudomonadati</taxon>
        <taxon>Pseudomonadota</taxon>
        <taxon>Gammaproteobacteria</taxon>
        <taxon>Vibrionales</taxon>
        <taxon>Vibrionaceae</taxon>
        <taxon>Enterovibrio</taxon>
    </lineage>
</organism>
<dbReference type="Gene3D" id="6.20.270.20">
    <property type="entry name" value="LapD/MoxY periplasmic domain"/>
    <property type="match status" value="1"/>
</dbReference>
<dbReference type="InterPro" id="IPR000160">
    <property type="entry name" value="GGDEF_dom"/>
</dbReference>
<dbReference type="Pfam" id="PF16448">
    <property type="entry name" value="LapD_MoxY_N"/>
    <property type="match status" value="1"/>
</dbReference>
<dbReference type="Pfam" id="PF00563">
    <property type="entry name" value="EAL"/>
    <property type="match status" value="1"/>
</dbReference>
<dbReference type="InterPro" id="IPR029787">
    <property type="entry name" value="Nucleotide_cyclase"/>
</dbReference>
<name>A0A1T4VHJ1_9GAMM</name>
<keyword evidence="1" id="KW-1133">Transmembrane helix</keyword>
<dbReference type="Gene3D" id="3.30.70.270">
    <property type="match status" value="1"/>
</dbReference>
<dbReference type="CDD" id="cd01948">
    <property type="entry name" value="EAL"/>
    <property type="match status" value="1"/>
</dbReference>
<dbReference type="Pfam" id="PF00990">
    <property type="entry name" value="GGDEF"/>
    <property type="match status" value="1"/>
</dbReference>
<evidence type="ECO:0000313" key="6">
    <source>
        <dbReference type="Proteomes" id="UP000190162"/>
    </source>
</evidence>
<dbReference type="SMART" id="SM00052">
    <property type="entry name" value="EAL"/>
    <property type="match status" value="1"/>
</dbReference>
<dbReference type="CDD" id="cd06225">
    <property type="entry name" value="HAMP"/>
    <property type="match status" value="1"/>
</dbReference>
<dbReference type="Pfam" id="PF00672">
    <property type="entry name" value="HAMP"/>
    <property type="match status" value="1"/>
</dbReference>
<dbReference type="InterPro" id="IPR043128">
    <property type="entry name" value="Rev_trsase/Diguanyl_cyclase"/>
</dbReference>
<proteinExistence type="predicted"/>
<dbReference type="CDD" id="cd01949">
    <property type="entry name" value="GGDEF"/>
    <property type="match status" value="1"/>
</dbReference>
<evidence type="ECO:0000259" key="4">
    <source>
        <dbReference type="PROSITE" id="PS50887"/>
    </source>
</evidence>
<reference evidence="6" key="1">
    <citation type="submission" date="2017-02" db="EMBL/GenBank/DDBJ databases">
        <authorList>
            <person name="Varghese N."/>
            <person name="Submissions S."/>
        </authorList>
    </citation>
    <scope>NUCLEOTIDE SEQUENCE [LARGE SCALE GENOMIC DNA]</scope>
    <source>
        <strain evidence="6">DSM 22720</strain>
    </source>
</reference>
<dbReference type="SMART" id="SM00304">
    <property type="entry name" value="HAMP"/>
    <property type="match status" value="1"/>
</dbReference>
<evidence type="ECO:0000259" key="2">
    <source>
        <dbReference type="PROSITE" id="PS50883"/>
    </source>
</evidence>
<keyword evidence="1" id="KW-0812">Transmembrane</keyword>
<dbReference type="SUPFAM" id="SSF55073">
    <property type="entry name" value="Nucleotide cyclase"/>
    <property type="match status" value="1"/>
</dbReference>
<dbReference type="NCBIfam" id="TIGR00254">
    <property type="entry name" value="GGDEF"/>
    <property type="match status" value="1"/>
</dbReference>
<dbReference type="Gene3D" id="3.30.110.200">
    <property type="match status" value="1"/>
</dbReference>
<dbReference type="InterPro" id="IPR035919">
    <property type="entry name" value="EAL_sf"/>
</dbReference>
<dbReference type="PANTHER" id="PTHR33121:SF79">
    <property type="entry name" value="CYCLIC DI-GMP PHOSPHODIESTERASE PDED-RELATED"/>
    <property type="match status" value="1"/>
</dbReference>
<gene>
    <name evidence="5" type="ORF">SAMN02745132_03851</name>
</gene>
<dbReference type="GO" id="GO:0007165">
    <property type="term" value="P:signal transduction"/>
    <property type="evidence" value="ECO:0007669"/>
    <property type="project" value="InterPro"/>
</dbReference>
<evidence type="ECO:0000259" key="3">
    <source>
        <dbReference type="PROSITE" id="PS50885"/>
    </source>
</evidence>
<dbReference type="PROSITE" id="PS50883">
    <property type="entry name" value="EAL"/>
    <property type="match status" value="1"/>
</dbReference>
<keyword evidence="6" id="KW-1185">Reference proteome</keyword>
<protein>
    <submittedName>
        <fullName evidence="5">Diguanylate cyclase (GGDEF) domain-containing protein</fullName>
    </submittedName>
</protein>
<dbReference type="PROSITE" id="PS50887">
    <property type="entry name" value="GGDEF"/>
    <property type="match status" value="1"/>
</dbReference>
<dbReference type="SMART" id="SM00267">
    <property type="entry name" value="GGDEF"/>
    <property type="match status" value="1"/>
</dbReference>
<dbReference type="InterPro" id="IPR001633">
    <property type="entry name" value="EAL_dom"/>
</dbReference>
<sequence>MSMTLYRQLFTWMLAIFFLLILAVTGIELNTTRNFLLTQQTAEVNNTINSMGLALAPYLEDDDKVATESVINALFDGGFYQEVRLKMLSDGSEIIRQYPVTVEGVPNWYISLDLFPVITEERTFTSGWLQLAEVTVVSHPGYAYREMWRATIQLGIWIGVLFIIAMLIIATQLSRSLRPLKTITDRAQDIARNKFNSEPIPLPPTTELKMVVTAINQMSNQLEAYFEQQAKEADRLREHAYRDTVSGLGNRSFFVGQLKSWLAESAIGGLVMAKVDLITDTYQNQGFEQGDAIVSQFSKKLNTTISDADFTASRISKDEFVVLAPNCSAEDLQVLGESLLAIVTDMQHDPMGISPPKVAIGLAVNSSENRDASQLLAQVDNALTQARNTPNHPVSIVDQTTNDASMGKQQWKTLILDAIAHDWFKFKFQPASNSDQNVLHQEVFTAIERGDDYYGAGHFLGAVEQLELGESFDRYVVAHMIEQLIDDPKLGPIAVNLTHNSVTNASFIRWLTTVMQKHRDMAGRLFFEIPESVFVRYPDHVSLLTEQAHRFNFGFGVDNYGRNFQSLDYLNKFKPSYVKIDFAYTSNLEDEAQSHVLASICRTAHNLNITTIATRVETEAQLNKLSELFVNGFQGFIFEKKLENHG</sequence>
<keyword evidence="1" id="KW-0472">Membrane</keyword>